<reference evidence="2" key="1">
    <citation type="journal article" date="2020" name="Nature">
        <title>Giant virus diversity and host interactions through global metagenomics.</title>
        <authorList>
            <person name="Schulz F."/>
            <person name="Roux S."/>
            <person name="Paez-Espino D."/>
            <person name="Jungbluth S."/>
            <person name="Walsh D.A."/>
            <person name="Denef V.J."/>
            <person name="McMahon K.D."/>
            <person name="Konstantinidis K.T."/>
            <person name="Eloe-Fadrosh E.A."/>
            <person name="Kyrpides N.C."/>
            <person name="Woyke T."/>
        </authorList>
    </citation>
    <scope>NUCLEOTIDE SEQUENCE</scope>
    <source>
        <strain evidence="2">GVMAG-S-1101182-85</strain>
    </source>
</reference>
<proteinExistence type="predicted"/>
<name>A0A6C0K837_9ZZZZ</name>
<feature type="transmembrane region" description="Helical" evidence="1">
    <location>
        <begin position="111"/>
        <end position="130"/>
    </location>
</feature>
<evidence type="ECO:0000313" key="2">
    <source>
        <dbReference type="EMBL" id="QHU14202.1"/>
    </source>
</evidence>
<protein>
    <submittedName>
        <fullName evidence="2">Uncharacterized protein</fullName>
    </submittedName>
</protein>
<dbReference type="AlphaFoldDB" id="A0A6C0K837"/>
<accession>A0A6C0K837</accession>
<keyword evidence="1" id="KW-0812">Transmembrane</keyword>
<keyword evidence="1" id="KW-1133">Transmembrane helix</keyword>
<evidence type="ECO:0000256" key="1">
    <source>
        <dbReference type="SAM" id="Phobius"/>
    </source>
</evidence>
<organism evidence="2">
    <name type="scientific">viral metagenome</name>
    <dbReference type="NCBI Taxonomy" id="1070528"/>
    <lineage>
        <taxon>unclassified sequences</taxon>
        <taxon>metagenomes</taxon>
        <taxon>organismal metagenomes</taxon>
    </lineage>
</organism>
<dbReference type="EMBL" id="MN740833">
    <property type="protein sequence ID" value="QHU14202.1"/>
    <property type="molecule type" value="Genomic_DNA"/>
</dbReference>
<keyword evidence="1" id="KW-0472">Membrane</keyword>
<feature type="transmembrane region" description="Helical" evidence="1">
    <location>
        <begin position="160"/>
        <end position="181"/>
    </location>
</feature>
<sequence length="183" mass="19933">MTSFQQQYFAIKQRYNLLPLFSDISGNVNSSLRSSQAASSAATSSITTYYSRITGINTDLQALMDRASTDLTAPIPSANEERYVERIYPDSTTETRELFGGFFPTMHPNTLPFILSGGIFMAALAIFMIFETLGFRGNVIIPPALATAGLGPIPFYKNSLVLGGVSVVLLIATITFAVKYFTT</sequence>